<feature type="domain" description="Ig-like" evidence="18">
    <location>
        <begin position="137"/>
        <end position="205"/>
    </location>
</feature>
<dbReference type="PROSITE" id="PS00107">
    <property type="entry name" value="PROTEIN_KINASE_ATP"/>
    <property type="match status" value="1"/>
</dbReference>
<comment type="catalytic activity">
    <reaction evidence="13">
        <text>a uridine in tRNA + S-adenosyl-L-methionine = a 3-[(3S)-3-amino-3-carboxypropyl]uridine in tRNA + S-methyl-5'-thioadenosine + H(+)</text>
        <dbReference type="Rhea" id="RHEA:62432"/>
        <dbReference type="Rhea" id="RHEA-COMP:13339"/>
        <dbReference type="Rhea" id="RHEA-COMP:16092"/>
        <dbReference type="ChEBI" id="CHEBI:15378"/>
        <dbReference type="ChEBI" id="CHEBI:17509"/>
        <dbReference type="ChEBI" id="CHEBI:59789"/>
        <dbReference type="ChEBI" id="CHEBI:65315"/>
        <dbReference type="ChEBI" id="CHEBI:82930"/>
        <dbReference type="EC" id="2.5.1.25"/>
    </reaction>
</comment>
<dbReference type="Gene3D" id="1.10.510.10">
    <property type="entry name" value="Transferase(Phosphotransferase) domain 1"/>
    <property type="match status" value="1"/>
</dbReference>
<evidence type="ECO:0000313" key="19">
    <source>
        <dbReference type="EMBL" id="KAK6619294.1"/>
    </source>
</evidence>
<gene>
    <name evidence="19" type="ORF">RUM44_003676</name>
</gene>
<dbReference type="PROSITE" id="PS00109">
    <property type="entry name" value="PROTEIN_KINASE_TYR"/>
    <property type="match status" value="1"/>
</dbReference>
<dbReference type="Proteomes" id="UP001359485">
    <property type="component" value="Unassembled WGS sequence"/>
</dbReference>
<dbReference type="SMART" id="SM00409">
    <property type="entry name" value="IG"/>
    <property type="match status" value="6"/>
</dbReference>
<dbReference type="PANTHER" id="PTHR45080:SF21">
    <property type="entry name" value="INACTIVE TYROSINE-PROTEIN KINASE 7"/>
    <property type="match status" value="1"/>
</dbReference>
<keyword evidence="12" id="KW-0393">Immunoglobulin domain</keyword>
<name>A0ABR1AHA9_POLSC</name>
<dbReference type="PRINTS" id="PR00109">
    <property type="entry name" value="TYRKINASE"/>
</dbReference>
<evidence type="ECO:0000256" key="4">
    <source>
        <dbReference type="ARBA" id="ARBA00022691"/>
    </source>
</evidence>
<feature type="region of interest" description="Disordered" evidence="15">
    <location>
        <begin position="675"/>
        <end position="714"/>
    </location>
</feature>
<keyword evidence="14" id="KW-0067">ATP-binding</keyword>
<dbReference type="Pfam" id="PF07714">
    <property type="entry name" value="PK_Tyr_Ser-Thr"/>
    <property type="match status" value="1"/>
</dbReference>
<dbReference type="Gene3D" id="2.60.40.10">
    <property type="entry name" value="Immunoglobulins"/>
    <property type="match status" value="6"/>
</dbReference>
<reference evidence="19 20" key="1">
    <citation type="submission" date="2023-09" db="EMBL/GenBank/DDBJ databases">
        <title>Genomes of two closely related lineages of the louse Polyplax serrata with different host specificities.</title>
        <authorList>
            <person name="Martinu J."/>
            <person name="Tarabai H."/>
            <person name="Stefka J."/>
            <person name="Hypsa V."/>
        </authorList>
    </citation>
    <scope>NUCLEOTIDE SEQUENCE [LARGE SCALE GENOMIC DNA]</scope>
    <source>
        <strain evidence="19">98ZLc_SE</strain>
    </source>
</reference>
<evidence type="ECO:0000256" key="1">
    <source>
        <dbReference type="ARBA" id="ARBA00004167"/>
    </source>
</evidence>
<feature type="domain" description="Protein kinase" evidence="17">
    <location>
        <begin position="726"/>
        <end position="994"/>
    </location>
</feature>
<evidence type="ECO:0000259" key="17">
    <source>
        <dbReference type="PROSITE" id="PS50011"/>
    </source>
</evidence>
<evidence type="ECO:0000256" key="11">
    <source>
        <dbReference type="ARBA" id="ARBA00023180"/>
    </source>
</evidence>
<feature type="domain" description="Ig-like" evidence="18">
    <location>
        <begin position="511"/>
        <end position="598"/>
    </location>
</feature>
<dbReference type="InterPro" id="IPR008266">
    <property type="entry name" value="Tyr_kinase_AS"/>
</dbReference>
<dbReference type="PROSITE" id="PS50011">
    <property type="entry name" value="PROTEIN_KINASE_DOM"/>
    <property type="match status" value="1"/>
</dbReference>
<comment type="subcellular location">
    <subcellularLocation>
        <location evidence="1">Membrane</location>
        <topology evidence="1">Single-pass membrane protein</topology>
    </subcellularLocation>
</comment>
<keyword evidence="6" id="KW-0819">tRNA processing</keyword>
<dbReference type="SUPFAM" id="SSF56112">
    <property type="entry name" value="Protein kinase-like (PK-like)"/>
    <property type="match status" value="1"/>
</dbReference>
<evidence type="ECO:0000256" key="16">
    <source>
        <dbReference type="SAM" id="Phobius"/>
    </source>
</evidence>
<feature type="compositionally biased region" description="Basic and acidic residues" evidence="15">
    <location>
        <begin position="678"/>
        <end position="697"/>
    </location>
</feature>
<keyword evidence="11" id="KW-0325">Glycoprotein</keyword>
<feature type="domain" description="Ig-like" evidence="18">
    <location>
        <begin position="63"/>
        <end position="122"/>
    </location>
</feature>
<keyword evidence="9" id="KW-1015">Disulfide bond</keyword>
<dbReference type="InterPro" id="IPR000719">
    <property type="entry name" value="Prot_kinase_dom"/>
</dbReference>
<dbReference type="SUPFAM" id="SSF48726">
    <property type="entry name" value="Immunoglobulin"/>
    <property type="match status" value="6"/>
</dbReference>
<dbReference type="EC" id="2.5.1.25" evidence="2"/>
<keyword evidence="8 16" id="KW-0472">Membrane</keyword>
<feature type="domain" description="Ig-like" evidence="18">
    <location>
        <begin position="326"/>
        <end position="416"/>
    </location>
</feature>
<feature type="domain" description="Ig-like" evidence="18">
    <location>
        <begin position="425"/>
        <end position="500"/>
    </location>
</feature>
<evidence type="ECO:0000256" key="9">
    <source>
        <dbReference type="ARBA" id="ARBA00023157"/>
    </source>
</evidence>
<keyword evidence="3" id="KW-0808">Transferase</keyword>
<dbReference type="InterPro" id="IPR007110">
    <property type="entry name" value="Ig-like_dom"/>
</dbReference>
<evidence type="ECO:0000256" key="5">
    <source>
        <dbReference type="ARBA" id="ARBA00022692"/>
    </source>
</evidence>
<dbReference type="InterPro" id="IPR005636">
    <property type="entry name" value="DTW"/>
</dbReference>
<dbReference type="SMART" id="SM01144">
    <property type="entry name" value="DTW"/>
    <property type="match status" value="1"/>
</dbReference>
<dbReference type="Pfam" id="PF13895">
    <property type="entry name" value="Ig_2"/>
    <property type="match status" value="1"/>
</dbReference>
<evidence type="ECO:0000256" key="7">
    <source>
        <dbReference type="ARBA" id="ARBA00022989"/>
    </source>
</evidence>
<dbReference type="Gene3D" id="3.30.200.20">
    <property type="entry name" value="Phosphorylase Kinase, domain 1"/>
    <property type="match status" value="1"/>
</dbReference>
<dbReference type="InterPro" id="IPR013783">
    <property type="entry name" value="Ig-like_fold"/>
</dbReference>
<feature type="transmembrane region" description="Helical" evidence="16">
    <location>
        <begin position="622"/>
        <end position="642"/>
    </location>
</feature>
<keyword evidence="7 16" id="KW-1133">Transmembrane helix</keyword>
<dbReference type="SMART" id="SM00408">
    <property type="entry name" value="IGc2"/>
    <property type="match status" value="6"/>
</dbReference>
<accession>A0ABR1AHA9</accession>
<dbReference type="InterPro" id="IPR011009">
    <property type="entry name" value="Kinase-like_dom_sf"/>
</dbReference>
<feature type="domain" description="Ig-like" evidence="18">
    <location>
        <begin position="242"/>
        <end position="324"/>
    </location>
</feature>
<dbReference type="Pfam" id="PF03942">
    <property type="entry name" value="DTW"/>
    <property type="match status" value="1"/>
</dbReference>
<dbReference type="InterPro" id="IPR001245">
    <property type="entry name" value="Ser-Thr/Tyr_kinase_cat_dom"/>
</dbReference>
<keyword evidence="5 16" id="KW-0812">Transmembrane</keyword>
<organism evidence="19 20">
    <name type="scientific">Polyplax serrata</name>
    <name type="common">Common mouse louse</name>
    <dbReference type="NCBI Taxonomy" id="468196"/>
    <lineage>
        <taxon>Eukaryota</taxon>
        <taxon>Metazoa</taxon>
        <taxon>Ecdysozoa</taxon>
        <taxon>Arthropoda</taxon>
        <taxon>Hexapoda</taxon>
        <taxon>Insecta</taxon>
        <taxon>Pterygota</taxon>
        <taxon>Neoptera</taxon>
        <taxon>Paraneoptera</taxon>
        <taxon>Psocodea</taxon>
        <taxon>Troctomorpha</taxon>
        <taxon>Phthiraptera</taxon>
        <taxon>Anoplura</taxon>
        <taxon>Polyplacidae</taxon>
        <taxon>Polyplax</taxon>
    </lineage>
</organism>
<dbReference type="InterPro" id="IPR003598">
    <property type="entry name" value="Ig_sub2"/>
</dbReference>
<keyword evidence="20" id="KW-1185">Reference proteome</keyword>
<proteinExistence type="predicted"/>
<dbReference type="EMBL" id="JAWJWF010000049">
    <property type="protein sequence ID" value="KAK6619294.1"/>
    <property type="molecule type" value="Genomic_DNA"/>
</dbReference>
<evidence type="ECO:0000256" key="3">
    <source>
        <dbReference type="ARBA" id="ARBA00022679"/>
    </source>
</evidence>
<comment type="caution">
    <text evidence="19">The sequence shown here is derived from an EMBL/GenBank/DDBJ whole genome shotgun (WGS) entry which is preliminary data.</text>
</comment>
<sequence length="1274" mass="144604">MVSPQASKAESSRSVVQTLVNPVTQRSDDYNAINNFKFKITSTGLGTNASVEHQGAISRNEMGHEIILRCVVDGNGEIKYDWFRNNEQLVKFKGKRIHIKDVSPSNNGVYRCRAHNEAASVESGNNFPLKIQGTSYPQIKVLPKDKLVKRGADVMFDCSYENADDLRWLFENEMIAENERRILMSNGSLLLKDVTSADEGFYICQGVKRIDKSNEKVQSFAAKLRLGFIEDLTLKSLEPIPPDSGLFITREMRPFEIACIPPRALPPATIWWEDETGKTVSSSEKTNSLLIFEYPRVDKDKGNYTCFAENLAGITNTTIQLMVSVPPVVPSDTEAKAVDEGDSFSLPCSYKGSPYPATTVKWKKDKKYINHGRLAVNKTNSSLTIRQVQPSDRGVYVCEINTTGFKPVDSRQYKVTVIEKLKFTPRPISKKLELGTAAKIPCKAQGSPTPLVRWLKERVPSHPLPPHVHDINGTLHFDTVYSTDKGKYICIATSTQGTINATVDIDVIVAPRFTITPENPTEAFEGYSVMLHCMASGDPMPTIKWDKNGEMNGLDAQRIQIFENGSLLLRYISEADKGIYGCTAGNSGGLKREEALLVVKGLDGYQPNDGSDSDDSMMTKTVTITLSAAVAYMILVIGLMVWCRYRRRKRKEAYLNASPENILLAKTENGDAAIMNGEKQDNKEPKRENGRKSDGTETTHSQSSAMSKKSSKSNQYEKLAFSRQNLSDLRLIGHGIFGQVFVGKTTNMTPVPVIVKSLQNIRSENCLVEFKRETDMFHRLSHDNVAKLFGLCREADPHYMILEFTDWGELKNFLQTTKKERSKLSLNQTLDIAKQISLGMEHLSNARFVHKDLAARNCIISSDFKVKVSLIGLSKDVYSNDYSIYCNRLLPLRWQPHEVVFDDDYSTKSDVYSFAALCSELFHQGDQPFHSLPDTTVIEKLQHQELILKPSRSAPPKVAGLLLNCASYNPRERPTFSTIAITLGESLKDLNITLTTELVGNDTRDIYNIMHPVQRRDQRKIDENPFVDLKISDASFLDNVNDRILCKQCKKSRKYFCYICYIPMPQLEGRIPQVELPIKIDIIKHKNEIDGKSTSAHAAILAPNFVRVFTYPCIPEYDLNERVVVVYPSQNAKTIKERFVENQEFLKTGEFPFTRAIFIDSTWNQSKGVYKDERICSLPSVILKSKVSQFWRHQKNSPRWYLATVEAIHELLVEMIDERYNFLKNLEQDNDTNFNCAPYNGEYDNLLFFFYYMYSKIHKLYDHEKLYAYKRRLQ</sequence>
<dbReference type="InterPro" id="IPR050958">
    <property type="entry name" value="Cell_Adh-Cytoskel_Orgn"/>
</dbReference>
<dbReference type="PANTHER" id="PTHR45080">
    <property type="entry name" value="CONTACTIN 5"/>
    <property type="match status" value="1"/>
</dbReference>
<evidence type="ECO:0000256" key="15">
    <source>
        <dbReference type="SAM" id="MobiDB-lite"/>
    </source>
</evidence>
<evidence type="ECO:0000256" key="14">
    <source>
        <dbReference type="PROSITE-ProRule" id="PRU10141"/>
    </source>
</evidence>
<evidence type="ECO:0000256" key="6">
    <source>
        <dbReference type="ARBA" id="ARBA00022694"/>
    </source>
</evidence>
<keyword evidence="14" id="KW-0547">Nucleotide-binding</keyword>
<dbReference type="InterPro" id="IPR013098">
    <property type="entry name" value="Ig_I-set"/>
</dbReference>
<dbReference type="Pfam" id="PF13927">
    <property type="entry name" value="Ig_3"/>
    <property type="match status" value="2"/>
</dbReference>
<dbReference type="Pfam" id="PF07679">
    <property type="entry name" value="I-set"/>
    <property type="match status" value="1"/>
</dbReference>
<evidence type="ECO:0000256" key="10">
    <source>
        <dbReference type="ARBA" id="ARBA00023170"/>
    </source>
</evidence>
<keyword evidence="10" id="KW-0675">Receptor</keyword>
<evidence type="ECO:0000313" key="20">
    <source>
        <dbReference type="Proteomes" id="UP001359485"/>
    </source>
</evidence>
<evidence type="ECO:0000256" key="12">
    <source>
        <dbReference type="ARBA" id="ARBA00023319"/>
    </source>
</evidence>
<protein>
    <recommendedName>
        <fullName evidence="2">tRNA-uridine aminocarboxypropyltransferase</fullName>
        <ecNumber evidence="2">2.5.1.25</ecNumber>
    </recommendedName>
</protein>
<evidence type="ECO:0000256" key="8">
    <source>
        <dbReference type="ARBA" id="ARBA00023136"/>
    </source>
</evidence>
<dbReference type="InterPro" id="IPR003599">
    <property type="entry name" value="Ig_sub"/>
</dbReference>
<feature type="binding site" evidence="14">
    <location>
        <position position="756"/>
    </location>
    <ligand>
        <name>ATP</name>
        <dbReference type="ChEBI" id="CHEBI:30616"/>
    </ligand>
</feature>
<dbReference type="PROSITE" id="PS50835">
    <property type="entry name" value="IG_LIKE"/>
    <property type="match status" value="6"/>
</dbReference>
<evidence type="ECO:0000259" key="18">
    <source>
        <dbReference type="PROSITE" id="PS50835"/>
    </source>
</evidence>
<evidence type="ECO:0000256" key="2">
    <source>
        <dbReference type="ARBA" id="ARBA00012386"/>
    </source>
</evidence>
<keyword evidence="4" id="KW-0949">S-adenosyl-L-methionine</keyword>
<evidence type="ECO:0000256" key="13">
    <source>
        <dbReference type="ARBA" id="ARBA00048718"/>
    </source>
</evidence>
<dbReference type="InterPro" id="IPR017441">
    <property type="entry name" value="Protein_kinase_ATP_BS"/>
</dbReference>
<dbReference type="InterPro" id="IPR036179">
    <property type="entry name" value="Ig-like_dom_sf"/>
</dbReference>